<dbReference type="OrthoDB" id="6192248at2"/>
<dbReference type="SMART" id="SM00448">
    <property type="entry name" value="REC"/>
    <property type="match status" value="1"/>
</dbReference>
<dbReference type="KEGG" id="taz:TREAZ_0882"/>
<keyword evidence="6" id="KW-0812">Transmembrane</keyword>
<dbReference type="RefSeq" id="WP_015711098.1">
    <property type="nucleotide sequence ID" value="NC_015577.1"/>
</dbReference>
<sequence>MSIKFKIFLVIMLIVLGIAITSTAVGVHFSNQHLLSTMENDMSLAASIASSLVSSEIEKAKDGILIAAQIIEDDIYKDEVTLTQILKTEAEYNNYFSLMILDQNGPFVSWGETILDNNYLQSSNAQRALAGETLISTAEIGINEQLVIRILTPLHGGRILCATLPALYFNNLVANFKIWDSGYIFVIDNEGNFIAHPDQNAVLDRYNYIEAGQNSPSFKEVGNFFTLMLQGGSGVRRYMFQGILRISAYSAIKGSNNWSLGVVSPISESPAAHARDNLTLVGEIVVALGLIAAIITAGLIARPFDKINEQNKILAELKSDAEAASEAKSSFLANMSHEMRTPLNAIIGFSELELGKEDKTIPGETIGNLEKIYTSGVTLLGLINDILDISKIESGKFELLENNYDMPSLINDTIILNIMRIGSKPIVFNLDIEADLPSKLKGDELRIKQLFNNFLSNAFKYTNKGSVTLKIRCQNEGEKVWLEATVSDTGQGIKEEDLTKLFTDYMRADIKRNRNIEGTGLGLALSKRLSEMMGGTIKAESIYGIGSSFSFRIPQGYVNDVPIGEEVADNLKKFKYIESRRDKNTGQIRAFIPYARVLVVDDVLTNLDVAKGMLKPYGMVVDCVNSGYKAIDAIKEQKVIYNAVFMDHMMPGMDGVETVHIIRNEIGTEYAKTVPIIALTANAIHGNEEMFLKNGFQSFLTKPIDIRRMDEAVNHWVRDKEYEKKLRQTQDIPEKAAGISEITAFLQAHMAEGIDFTKALERFGDGEIWLETVRTYASSTLDLLNVLAENAKGDLNLYRITVHGIKGSSYAIAAEETGKKAEELETAAKKGDTEYIEKQNEVFILNTKAFIDRLNMLLDQIDQQFSRSKKAAPDGKILERIREAAESYDMTELDKAMEELSKYDYESQPDLVSWLREQIELSEFEQIQEKLSGNL</sequence>
<gene>
    <name evidence="15" type="ordered locus">TREAZ_0882</name>
</gene>
<dbReference type="InterPro" id="IPR036097">
    <property type="entry name" value="HisK_dim/P_sf"/>
</dbReference>
<dbReference type="HOGENOM" id="CLU_000445_114_21_12"/>
<dbReference type="Pfam" id="PF02518">
    <property type="entry name" value="HATPase_c"/>
    <property type="match status" value="1"/>
</dbReference>
<comment type="subcellular location">
    <subcellularLocation>
        <location evidence="2">Cell membrane</location>
        <topology evidence="2">Multi-pass membrane protein</topology>
    </subcellularLocation>
</comment>
<keyword evidence="9" id="KW-1133">Transmembrane helix</keyword>
<dbReference type="CDD" id="cd17546">
    <property type="entry name" value="REC_hyHK_CKI1_RcsC-like"/>
    <property type="match status" value="1"/>
</dbReference>
<evidence type="ECO:0000256" key="2">
    <source>
        <dbReference type="ARBA" id="ARBA00004651"/>
    </source>
</evidence>
<keyword evidence="8" id="KW-0067">ATP-binding</keyword>
<dbReference type="SUPFAM" id="SSF47226">
    <property type="entry name" value="Histidine-containing phosphotransfer domain, HPT domain"/>
    <property type="match status" value="1"/>
</dbReference>
<evidence type="ECO:0000256" key="7">
    <source>
        <dbReference type="ARBA" id="ARBA00022741"/>
    </source>
</evidence>
<organism evidence="15 16">
    <name type="scientific">Leadbettera azotonutricia (strain ATCC BAA-888 / DSM 13862 / ZAS-9)</name>
    <name type="common">Treponema azotonutricium</name>
    <dbReference type="NCBI Taxonomy" id="545695"/>
    <lineage>
        <taxon>Bacteria</taxon>
        <taxon>Pseudomonadati</taxon>
        <taxon>Spirochaetota</taxon>
        <taxon>Spirochaetia</taxon>
        <taxon>Spirochaetales</taxon>
        <taxon>Breznakiellaceae</taxon>
        <taxon>Leadbettera</taxon>
    </lineage>
</organism>
<dbReference type="InterPro" id="IPR003594">
    <property type="entry name" value="HATPase_dom"/>
</dbReference>
<dbReference type="SMART" id="SM00388">
    <property type="entry name" value="HisKA"/>
    <property type="match status" value="1"/>
</dbReference>
<feature type="modified residue" description="4-aspartylphosphate" evidence="12">
    <location>
        <position position="647"/>
    </location>
</feature>
<evidence type="ECO:0000256" key="11">
    <source>
        <dbReference type="ARBA" id="ARBA00023136"/>
    </source>
</evidence>
<evidence type="ECO:0000259" key="14">
    <source>
        <dbReference type="PROSITE" id="PS50110"/>
    </source>
</evidence>
<dbReference type="InterPro" id="IPR036890">
    <property type="entry name" value="HATPase_C_sf"/>
</dbReference>
<dbReference type="InterPro" id="IPR004358">
    <property type="entry name" value="Sig_transdc_His_kin-like_C"/>
</dbReference>
<dbReference type="InterPro" id="IPR036641">
    <property type="entry name" value="HPT_dom_sf"/>
</dbReference>
<dbReference type="InterPro" id="IPR011006">
    <property type="entry name" value="CheY-like_superfamily"/>
</dbReference>
<dbReference type="AlphaFoldDB" id="F5Y901"/>
<dbReference type="SUPFAM" id="SSF52172">
    <property type="entry name" value="CheY-like"/>
    <property type="match status" value="1"/>
</dbReference>
<dbReference type="Gene3D" id="3.40.50.2300">
    <property type="match status" value="1"/>
</dbReference>
<reference evidence="15 16" key="2">
    <citation type="journal article" date="2011" name="ISME J.">
        <title>RNA-seq reveals cooperative metabolic interactions between two termite-gut spirochete species in co-culture.</title>
        <authorList>
            <person name="Rosenthal A.Z."/>
            <person name="Matson E.G."/>
            <person name="Eldar A."/>
            <person name="Leadbetter J.R."/>
        </authorList>
    </citation>
    <scope>NUCLEOTIDE SEQUENCE [LARGE SCALE GENOMIC DNA]</scope>
    <source>
        <strain evidence="16">ATCC BAA-888 / DSM 13862 / ZAS-9</strain>
    </source>
</reference>
<dbReference type="PROSITE" id="PS50110">
    <property type="entry name" value="RESPONSE_REGULATORY"/>
    <property type="match status" value="1"/>
</dbReference>
<dbReference type="eggNOG" id="COG0642">
    <property type="taxonomic scope" value="Bacteria"/>
</dbReference>
<dbReference type="CDD" id="cd16922">
    <property type="entry name" value="HATPase_EvgS-ArcB-TorS-like"/>
    <property type="match status" value="1"/>
</dbReference>
<keyword evidence="5 12" id="KW-0597">Phosphoprotein</keyword>
<keyword evidence="10" id="KW-0902">Two-component regulatory system</keyword>
<keyword evidence="16" id="KW-1185">Reference proteome</keyword>
<dbReference type="Gene3D" id="1.10.287.130">
    <property type="match status" value="1"/>
</dbReference>
<protein>
    <recommendedName>
        <fullName evidence="3">histidine kinase</fullName>
        <ecNumber evidence="3">2.7.13.3</ecNumber>
    </recommendedName>
</protein>
<dbReference type="Gene3D" id="3.30.565.10">
    <property type="entry name" value="Histidine kinase-like ATPase, C-terminal domain"/>
    <property type="match status" value="1"/>
</dbReference>
<dbReference type="Gene3D" id="1.20.120.160">
    <property type="entry name" value="HPT domain"/>
    <property type="match status" value="1"/>
</dbReference>
<evidence type="ECO:0000256" key="4">
    <source>
        <dbReference type="ARBA" id="ARBA00022475"/>
    </source>
</evidence>
<evidence type="ECO:0000256" key="9">
    <source>
        <dbReference type="ARBA" id="ARBA00022989"/>
    </source>
</evidence>
<keyword evidence="11" id="KW-0472">Membrane</keyword>
<evidence type="ECO:0000256" key="8">
    <source>
        <dbReference type="ARBA" id="ARBA00022840"/>
    </source>
</evidence>
<evidence type="ECO:0000256" key="10">
    <source>
        <dbReference type="ARBA" id="ARBA00023012"/>
    </source>
</evidence>
<dbReference type="STRING" id="545695.TREAZ_0882"/>
<dbReference type="PRINTS" id="PR00344">
    <property type="entry name" value="BCTRLSENSOR"/>
</dbReference>
<dbReference type="SMART" id="SM00387">
    <property type="entry name" value="HATPase_c"/>
    <property type="match status" value="1"/>
</dbReference>
<evidence type="ECO:0000259" key="13">
    <source>
        <dbReference type="PROSITE" id="PS50109"/>
    </source>
</evidence>
<dbReference type="CDD" id="cd00082">
    <property type="entry name" value="HisKA"/>
    <property type="match status" value="1"/>
</dbReference>
<dbReference type="PANTHER" id="PTHR45339">
    <property type="entry name" value="HYBRID SIGNAL TRANSDUCTION HISTIDINE KINASE J"/>
    <property type="match status" value="1"/>
</dbReference>
<dbReference type="InParanoid" id="F5Y901"/>
<dbReference type="SUPFAM" id="SSF47384">
    <property type="entry name" value="Homodimeric domain of signal transducing histidine kinase"/>
    <property type="match status" value="1"/>
</dbReference>
<dbReference type="SUPFAM" id="SSF55874">
    <property type="entry name" value="ATPase domain of HSP90 chaperone/DNA topoisomerase II/histidine kinase"/>
    <property type="match status" value="1"/>
</dbReference>
<accession>F5Y901</accession>
<dbReference type="EC" id="2.7.13.3" evidence="3"/>
<dbReference type="InterPro" id="IPR005467">
    <property type="entry name" value="His_kinase_dom"/>
</dbReference>
<evidence type="ECO:0000313" key="15">
    <source>
        <dbReference type="EMBL" id="AEF82837.1"/>
    </source>
</evidence>
<dbReference type="InterPro" id="IPR001789">
    <property type="entry name" value="Sig_transdc_resp-reg_receiver"/>
</dbReference>
<dbReference type="PROSITE" id="PS50109">
    <property type="entry name" value="HIS_KIN"/>
    <property type="match status" value="1"/>
</dbReference>
<reference evidence="16" key="1">
    <citation type="submission" date="2009-12" db="EMBL/GenBank/DDBJ databases">
        <title>Complete sequence of Treponema azotonutricium strain ZAS-9.</title>
        <authorList>
            <person name="Tetu S.G."/>
            <person name="Matson E."/>
            <person name="Ren Q."/>
            <person name="Seshadri R."/>
            <person name="Elbourne L."/>
            <person name="Hassan K.A."/>
            <person name="Durkin A."/>
            <person name="Radune D."/>
            <person name="Mohamoud Y."/>
            <person name="Shay R."/>
            <person name="Jin S."/>
            <person name="Zhang X."/>
            <person name="Lucey K."/>
            <person name="Ballor N.R."/>
            <person name="Ottesen E."/>
            <person name="Rosenthal R."/>
            <person name="Allen A."/>
            <person name="Leadbetter J.R."/>
            <person name="Paulsen I.T."/>
        </authorList>
    </citation>
    <scope>NUCLEOTIDE SEQUENCE [LARGE SCALE GENOMIC DNA]</scope>
    <source>
        <strain evidence="16">ATCC BAA-888 / DSM 13862 / ZAS-9</strain>
    </source>
</reference>
<dbReference type="CDD" id="cd12912">
    <property type="entry name" value="PDC2_MCP_like"/>
    <property type="match status" value="1"/>
</dbReference>
<evidence type="ECO:0000256" key="12">
    <source>
        <dbReference type="PROSITE-ProRule" id="PRU00169"/>
    </source>
</evidence>
<proteinExistence type="predicted"/>
<keyword evidence="15" id="KW-0808">Transferase</keyword>
<dbReference type="GO" id="GO:0000155">
    <property type="term" value="F:phosphorelay sensor kinase activity"/>
    <property type="evidence" value="ECO:0007669"/>
    <property type="project" value="InterPro"/>
</dbReference>
<dbReference type="PANTHER" id="PTHR45339:SF1">
    <property type="entry name" value="HYBRID SIGNAL TRANSDUCTION HISTIDINE KINASE J"/>
    <property type="match status" value="1"/>
</dbReference>
<dbReference type="Pfam" id="PF00072">
    <property type="entry name" value="Response_reg"/>
    <property type="match status" value="1"/>
</dbReference>
<feature type="domain" description="Histidine kinase" evidence="13">
    <location>
        <begin position="334"/>
        <end position="557"/>
    </location>
</feature>
<dbReference type="FunFam" id="3.30.565.10:FF:000010">
    <property type="entry name" value="Sensor histidine kinase RcsC"/>
    <property type="match status" value="1"/>
</dbReference>
<dbReference type="Pfam" id="PF00512">
    <property type="entry name" value="HisKA"/>
    <property type="match status" value="1"/>
</dbReference>
<evidence type="ECO:0000256" key="5">
    <source>
        <dbReference type="ARBA" id="ARBA00022553"/>
    </source>
</evidence>
<keyword evidence="7" id="KW-0547">Nucleotide-binding</keyword>
<dbReference type="Gene3D" id="3.30.450.20">
    <property type="entry name" value="PAS domain"/>
    <property type="match status" value="1"/>
</dbReference>
<evidence type="ECO:0000256" key="3">
    <source>
        <dbReference type="ARBA" id="ARBA00012438"/>
    </source>
</evidence>
<evidence type="ECO:0000313" key="16">
    <source>
        <dbReference type="Proteomes" id="UP000009222"/>
    </source>
</evidence>
<dbReference type="InterPro" id="IPR003661">
    <property type="entry name" value="HisK_dim/P_dom"/>
</dbReference>
<dbReference type="GO" id="GO:0005886">
    <property type="term" value="C:plasma membrane"/>
    <property type="evidence" value="ECO:0007669"/>
    <property type="project" value="UniProtKB-SubCell"/>
</dbReference>
<evidence type="ECO:0000256" key="6">
    <source>
        <dbReference type="ARBA" id="ARBA00022692"/>
    </source>
</evidence>
<keyword evidence="4" id="KW-1003">Cell membrane</keyword>
<dbReference type="GO" id="GO:0005524">
    <property type="term" value="F:ATP binding"/>
    <property type="evidence" value="ECO:0007669"/>
    <property type="project" value="UniProtKB-KW"/>
</dbReference>
<name>F5Y901_LEAAZ</name>
<comment type="catalytic activity">
    <reaction evidence="1">
        <text>ATP + protein L-histidine = ADP + protein N-phospho-L-histidine.</text>
        <dbReference type="EC" id="2.7.13.3"/>
    </reaction>
</comment>
<feature type="domain" description="Response regulatory" evidence="14">
    <location>
        <begin position="596"/>
        <end position="717"/>
    </location>
</feature>
<evidence type="ECO:0000256" key="1">
    <source>
        <dbReference type="ARBA" id="ARBA00000085"/>
    </source>
</evidence>
<dbReference type="Proteomes" id="UP000009222">
    <property type="component" value="Chromosome"/>
</dbReference>
<dbReference type="EMBL" id="CP001841">
    <property type="protein sequence ID" value="AEF82837.1"/>
    <property type="molecule type" value="Genomic_DNA"/>
</dbReference>